<proteinExistence type="predicted"/>
<reference evidence="3 4" key="1">
    <citation type="submission" date="2020-08" db="EMBL/GenBank/DDBJ databases">
        <authorList>
            <person name="Hejnol A."/>
        </authorList>
    </citation>
    <scope>NUCLEOTIDE SEQUENCE [LARGE SCALE GENOMIC DNA]</scope>
</reference>
<evidence type="ECO:0000259" key="2">
    <source>
        <dbReference type="PROSITE" id="PS50982"/>
    </source>
</evidence>
<dbReference type="OrthoDB" id="10265068at2759"/>
<dbReference type="GO" id="GO:0003677">
    <property type="term" value="F:DNA binding"/>
    <property type="evidence" value="ECO:0007669"/>
    <property type="project" value="InterPro"/>
</dbReference>
<feature type="compositionally biased region" description="Basic residues" evidence="1">
    <location>
        <begin position="56"/>
        <end position="70"/>
    </location>
</feature>
<feature type="compositionally biased region" description="Basic and acidic residues" evidence="1">
    <location>
        <begin position="140"/>
        <end position="155"/>
    </location>
</feature>
<sequence length="277" mass="32103">MSEENLRSTKSGESSVEHSAKKPLKGILKKPSQKFKEHDKNLNGVHQQEYMNVARKSTRNGPPKRVHSTRLKSPPPPPPSTYDEDVIDKRKRKMSTKKRPSPSSNASVLLKKKPRTPLRIKLKTTKKVPRVTNKKVTKVSKTETKKQNKSPKDASNKTTKKPYKSSRYKGSMAKKLEISQRADWLPAETPEGWRREVVPRSLGSYIITKRIADVYYFYQKNDKEIKFRSKQDIKKFILKNNINLDENLFYFSVGNFVAYDLPTEPERLRMKKEILTS</sequence>
<gene>
    <name evidence="3" type="ORF">DGYR_LOCUS3821</name>
</gene>
<dbReference type="Gene3D" id="3.30.890.10">
    <property type="entry name" value="Methyl-cpg-binding Protein 2, Chain A"/>
    <property type="match status" value="1"/>
</dbReference>
<accession>A0A7I8VKD9</accession>
<dbReference type="InterPro" id="IPR001739">
    <property type="entry name" value="Methyl_CpG_DNA-bd"/>
</dbReference>
<feature type="compositionally biased region" description="Basic residues" evidence="1">
    <location>
        <begin position="110"/>
        <end position="138"/>
    </location>
</feature>
<dbReference type="Proteomes" id="UP000549394">
    <property type="component" value="Unassembled WGS sequence"/>
</dbReference>
<dbReference type="AlphaFoldDB" id="A0A7I8VKD9"/>
<organism evidence="3 4">
    <name type="scientific">Dimorphilus gyrociliatus</name>
    <dbReference type="NCBI Taxonomy" id="2664684"/>
    <lineage>
        <taxon>Eukaryota</taxon>
        <taxon>Metazoa</taxon>
        <taxon>Spiralia</taxon>
        <taxon>Lophotrochozoa</taxon>
        <taxon>Annelida</taxon>
        <taxon>Polychaeta</taxon>
        <taxon>Polychaeta incertae sedis</taxon>
        <taxon>Dinophilidae</taxon>
        <taxon>Dimorphilus</taxon>
    </lineage>
</organism>
<name>A0A7I8VKD9_9ANNE</name>
<evidence type="ECO:0000313" key="3">
    <source>
        <dbReference type="EMBL" id="CAD5115042.1"/>
    </source>
</evidence>
<evidence type="ECO:0000256" key="1">
    <source>
        <dbReference type="SAM" id="MobiDB-lite"/>
    </source>
</evidence>
<feature type="compositionally biased region" description="Basic residues" evidence="1">
    <location>
        <begin position="21"/>
        <end position="33"/>
    </location>
</feature>
<keyword evidence="4" id="KW-1185">Reference proteome</keyword>
<feature type="region of interest" description="Disordered" evidence="1">
    <location>
        <begin position="1"/>
        <end position="170"/>
    </location>
</feature>
<evidence type="ECO:0000313" key="4">
    <source>
        <dbReference type="Proteomes" id="UP000549394"/>
    </source>
</evidence>
<protein>
    <submittedName>
        <fullName evidence="3">DgyrCDS4061</fullName>
    </submittedName>
</protein>
<dbReference type="SUPFAM" id="SSF54171">
    <property type="entry name" value="DNA-binding domain"/>
    <property type="match status" value="1"/>
</dbReference>
<dbReference type="EMBL" id="CAJFCJ010000005">
    <property type="protein sequence ID" value="CAD5115042.1"/>
    <property type="molecule type" value="Genomic_DNA"/>
</dbReference>
<feature type="compositionally biased region" description="Basic residues" evidence="1">
    <location>
        <begin position="158"/>
        <end position="167"/>
    </location>
</feature>
<comment type="caution">
    <text evidence="3">The sequence shown here is derived from an EMBL/GenBank/DDBJ whole genome shotgun (WGS) entry which is preliminary data.</text>
</comment>
<feature type="domain" description="MBD" evidence="2">
    <location>
        <begin position="179"/>
        <end position="256"/>
    </location>
</feature>
<dbReference type="PROSITE" id="PS50982">
    <property type="entry name" value="MBD"/>
    <property type="match status" value="1"/>
</dbReference>
<feature type="compositionally biased region" description="Basic residues" evidence="1">
    <location>
        <begin position="89"/>
        <end position="100"/>
    </location>
</feature>
<dbReference type="InterPro" id="IPR016177">
    <property type="entry name" value="DNA-bd_dom_sf"/>
</dbReference>